<evidence type="ECO:0000313" key="1">
    <source>
        <dbReference type="EMBL" id="KAH7117315.1"/>
    </source>
</evidence>
<organism evidence="1 2">
    <name type="scientific">Dactylonectria macrodidyma</name>
    <dbReference type="NCBI Taxonomy" id="307937"/>
    <lineage>
        <taxon>Eukaryota</taxon>
        <taxon>Fungi</taxon>
        <taxon>Dikarya</taxon>
        <taxon>Ascomycota</taxon>
        <taxon>Pezizomycotina</taxon>
        <taxon>Sordariomycetes</taxon>
        <taxon>Hypocreomycetidae</taxon>
        <taxon>Hypocreales</taxon>
        <taxon>Nectriaceae</taxon>
        <taxon>Dactylonectria</taxon>
    </lineage>
</organism>
<dbReference type="Proteomes" id="UP000738349">
    <property type="component" value="Unassembled WGS sequence"/>
</dbReference>
<reference evidence="1" key="1">
    <citation type="journal article" date="2021" name="Nat. Commun.">
        <title>Genetic determinants of endophytism in the Arabidopsis root mycobiome.</title>
        <authorList>
            <person name="Mesny F."/>
            <person name="Miyauchi S."/>
            <person name="Thiergart T."/>
            <person name="Pickel B."/>
            <person name="Atanasova L."/>
            <person name="Karlsson M."/>
            <person name="Huettel B."/>
            <person name="Barry K.W."/>
            <person name="Haridas S."/>
            <person name="Chen C."/>
            <person name="Bauer D."/>
            <person name="Andreopoulos W."/>
            <person name="Pangilinan J."/>
            <person name="LaButti K."/>
            <person name="Riley R."/>
            <person name="Lipzen A."/>
            <person name="Clum A."/>
            <person name="Drula E."/>
            <person name="Henrissat B."/>
            <person name="Kohler A."/>
            <person name="Grigoriev I.V."/>
            <person name="Martin F.M."/>
            <person name="Hacquard S."/>
        </authorList>
    </citation>
    <scope>NUCLEOTIDE SEQUENCE</scope>
    <source>
        <strain evidence="1">MPI-CAGE-AT-0147</strain>
    </source>
</reference>
<sequence>MILNNLRSRLSDRYSRTGAIADLEEAKECFDTALRHSASPVSMRITAGRGFLSSPAILQDQEAYAITKTTIDLIPLLMPRSLQNSDKRHLLSVAVRLSSDAAAIALYNTRGPAATIELLETGRGIIAGALFEQSDLAALERKHPDLVHSFVDLRDQLDAPPPEDLPVRLTVTQMSRALIL</sequence>
<keyword evidence="2" id="KW-1185">Reference proteome</keyword>
<comment type="caution">
    <text evidence="1">The sequence shown here is derived from an EMBL/GenBank/DDBJ whole genome shotgun (WGS) entry which is preliminary data.</text>
</comment>
<dbReference type="OrthoDB" id="9991317at2759"/>
<accession>A0A9P9DBE9</accession>
<name>A0A9P9DBE9_9HYPO</name>
<dbReference type="EMBL" id="JAGMUV010000028">
    <property type="protein sequence ID" value="KAH7117315.1"/>
    <property type="molecule type" value="Genomic_DNA"/>
</dbReference>
<protein>
    <submittedName>
        <fullName evidence="1">Uncharacterized protein</fullName>
    </submittedName>
</protein>
<evidence type="ECO:0000313" key="2">
    <source>
        <dbReference type="Proteomes" id="UP000738349"/>
    </source>
</evidence>
<gene>
    <name evidence="1" type="ORF">EDB81DRAFT_952832</name>
</gene>
<dbReference type="AlphaFoldDB" id="A0A9P9DBE9"/>
<proteinExistence type="predicted"/>